<proteinExistence type="predicted"/>
<organism evidence="1 2">
    <name type="scientific">Trichoderma gamsii</name>
    <dbReference type="NCBI Taxonomy" id="398673"/>
    <lineage>
        <taxon>Eukaryota</taxon>
        <taxon>Fungi</taxon>
        <taxon>Dikarya</taxon>
        <taxon>Ascomycota</taxon>
        <taxon>Pezizomycotina</taxon>
        <taxon>Sordariomycetes</taxon>
        <taxon>Hypocreomycetidae</taxon>
        <taxon>Hypocreales</taxon>
        <taxon>Hypocreaceae</taxon>
        <taxon>Trichoderma</taxon>
    </lineage>
</organism>
<protein>
    <submittedName>
        <fullName evidence="1">Uncharacterized protein</fullName>
    </submittedName>
</protein>
<sequence>MLYAENTFRVNIQDGDELTLADLLSSKPRQKIRKMVLILRPGGASYRPRFSMDPDIWDSILGNLQIIAVVVEQPEPAFQEVFEKATPEEGFAKWIAWITPIFEYLCRALDREAKIVVDQLPIADYNFGREKFTSASGFWGGYWGRLEDDPITARDCIDDDDY</sequence>
<comment type="caution">
    <text evidence="1">The sequence shown here is derived from an EMBL/GenBank/DDBJ whole genome shotgun (WGS) entry which is preliminary data.</text>
</comment>
<dbReference type="EMBL" id="JPDN02000030">
    <property type="protein sequence ID" value="PON23264.1"/>
    <property type="molecule type" value="Genomic_DNA"/>
</dbReference>
<dbReference type="RefSeq" id="XP_018661517.1">
    <property type="nucleotide sequence ID" value="XM_018805346.1"/>
</dbReference>
<reference evidence="1 2" key="1">
    <citation type="journal article" date="2016" name="Genome Announc.">
        <title>Draft Whole-Genome Sequence of Trichoderma gamsii T6085, a Promising Biocontrol Agent of Fusarium Head Blight on Wheat.</title>
        <authorList>
            <person name="Baroncelli R."/>
            <person name="Zapparata A."/>
            <person name="Piaggeschi G."/>
            <person name="Sarrocco S."/>
            <person name="Vannacci G."/>
        </authorList>
    </citation>
    <scope>NUCLEOTIDE SEQUENCE [LARGE SCALE GENOMIC DNA]</scope>
    <source>
        <strain evidence="1 2">T6085</strain>
    </source>
</reference>
<gene>
    <name evidence="1" type="ORF">TGAM01_v207791</name>
</gene>
<dbReference type="Proteomes" id="UP000054821">
    <property type="component" value="Unassembled WGS sequence"/>
</dbReference>
<keyword evidence="2" id="KW-1185">Reference proteome</keyword>
<accession>A0A2P4ZG37</accession>
<name>A0A2P4ZG37_9HYPO</name>
<evidence type="ECO:0000313" key="2">
    <source>
        <dbReference type="Proteomes" id="UP000054821"/>
    </source>
</evidence>
<dbReference type="AlphaFoldDB" id="A0A2P4ZG37"/>
<dbReference type="GeneID" id="29985429"/>
<evidence type="ECO:0000313" key="1">
    <source>
        <dbReference type="EMBL" id="PON23264.1"/>
    </source>
</evidence>